<dbReference type="Pfam" id="PF01891">
    <property type="entry name" value="CbiM"/>
    <property type="match status" value="1"/>
</dbReference>
<feature type="transmembrane region" description="Helical" evidence="7">
    <location>
        <begin position="112"/>
        <end position="130"/>
    </location>
</feature>
<evidence type="ECO:0000256" key="5">
    <source>
        <dbReference type="ARBA" id="ARBA00022989"/>
    </source>
</evidence>
<keyword evidence="3" id="KW-1003">Cell membrane</keyword>
<comment type="subcellular location">
    <subcellularLocation>
        <location evidence="1">Cell membrane</location>
        <topology evidence="1">Multi-pass membrane protein</topology>
    </subcellularLocation>
</comment>
<dbReference type="RefSeq" id="WP_230340428.1">
    <property type="nucleotide sequence ID" value="NZ_CP069798.1"/>
</dbReference>
<evidence type="ECO:0000256" key="3">
    <source>
        <dbReference type="ARBA" id="ARBA00022475"/>
    </source>
</evidence>
<keyword evidence="6 7" id="KW-0472">Membrane</keyword>
<organism evidence="8 9">
    <name type="scientific">Paralysiella testudinis</name>
    <dbReference type="NCBI Taxonomy" id="2809020"/>
    <lineage>
        <taxon>Bacteria</taxon>
        <taxon>Pseudomonadati</taxon>
        <taxon>Pseudomonadota</taxon>
        <taxon>Betaproteobacteria</taxon>
        <taxon>Neisseriales</taxon>
        <taxon>Neisseriaceae</taxon>
        <taxon>Paralysiella</taxon>
    </lineage>
</organism>
<dbReference type="Proteomes" id="UP000653156">
    <property type="component" value="Chromosome"/>
</dbReference>
<dbReference type="Gene3D" id="1.10.1760.20">
    <property type="match status" value="1"/>
</dbReference>
<keyword evidence="4 7" id="KW-0812">Transmembrane</keyword>
<dbReference type="EMBL" id="CP069798">
    <property type="protein sequence ID" value="QRQ83133.1"/>
    <property type="molecule type" value="Genomic_DNA"/>
</dbReference>
<evidence type="ECO:0000256" key="7">
    <source>
        <dbReference type="SAM" id="Phobius"/>
    </source>
</evidence>
<evidence type="ECO:0000313" key="9">
    <source>
        <dbReference type="Proteomes" id="UP000653156"/>
    </source>
</evidence>
<protein>
    <submittedName>
        <fullName evidence="8">Energy-coupling factor ABC transporter permease</fullName>
    </submittedName>
</protein>
<accession>A0A892ZKI6</accession>
<sequence>MNFYSSWFSPGLMWAANLALLLLLLPLAPAAWRSMGRHHAATAAALLILALWWSLRAQIGGGQIGGMSYHLLGLALITLMLGSAAALWLGSLMMLAATALFNGAAHLPVTGLNVWCSVVPPVLVSQLLLYGCRRFLPPNLFVYIFINGFLAAAIGMLLAGLCITGALAWSAAFNNEALWHNALPVFLFIAWGEAFLSGLLCAVFVALAPQLMSTFSDERYLRRQNTIW</sequence>
<evidence type="ECO:0000313" key="8">
    <source>
        <dbReference type="EMBL" id="QRQ83133.1"/>
    </source>
</evidence>
<evidence type="ECO:0000256" key="2">
    <source>
        <dbReference type="ARBA" id="ARBA00022448"/>
    </source>
</evidence>
<evidence type="ECO:0000256" key="6">
    <source>
        <dbReference type="ARBA" id="ARBA00023136"/>
    </source>
</evidence>
<feature type="transmembrane region" description="Helical" evidence="7">
    <location>
        <begin position="183"/>
        <end position="207"/>
    </location>
</feature>
<proteinExistence type="predicted"/>
<dbReference type="GO" id="GO:0000041">
    <property type="term" value="P:transition metal ion transport"/>
    <property type="evidence" value="ECO:0007669"/>
    <property type="project" value="InterPro"/>
</dbReference>
<feature type="transmembrane region" description="Helical" evidence="7">
    <location>
        <begin position="40"/>
        <end position="59"/>
    </location>
</feature>
<feature type="transmembrane region" description="Helical" evidence="7">
    <location>
        <begin position="71"/>
        <end position="100"/>
    </location>
</feature>
<evidence type="ECO:0000256" key="4">
    <source>
        <dbReference type="ARBA" id="ARBA00022692"/>
    </source>
</evidence>
<reference evidence="8" key="1">
    <citation type="submission" date="2021-02" db="EMBL/GenBank/DDBJ databases">
        <title>Neisseriaceae sp. 26B isolated from the cloaca of a Common Toad-headed Turtle (Mesoclemmys nasuta).</title>
        <authorList>
            <person name="Spergser J."/>
            <person name="Busse H.-J."/>
        </authorList>
    </citation>
    <scope>NUCLEOTIDE SEQUENCE</scope>
    <source>
        <strain evidence="8">26B</strain>
    </source>
</reference>
<keyword evidence="5 7" id="KW-1133">Transmembrane helix</keyword>
<gene>
    <name evidence="8" type="ORF">JQU52_07190</name>
</gene>
<feature type="transmembrane region" description="Helical" evidence="7">
    <location>
        <begin position="142"/>
        <end position="171"/>
    </location>
</feature>
<evidence type="ECO:0000256" key="1">
    <source>
        <dbReference type="ARBA" id="ARBA00004651"/>
    </source>
</evidence>
<keyword evidence="9" id="KW-1185">Reference proteome</keyword>
<name>A0A892ZKI6_9NEIS</name>
<dbReference type="AlphaFoldDB" id="A0A892ZKI6"/>
<dbReference type="InterPro" id="IPR002751">
    <property type="entry name" value="CbiM/NikMN"/>
</dbReference>
<dbReference type="KEGG" id="ptes:JQU52_07190"/>
<keyword evidence="2" id="KW-0813">Transport</keyword>
<dbReference type="GO" id="GO:0005886">
    <property type="term" value="C:plasma membrane"/>
    <property type="evidence" value="ECO:0007669"/>
    <property type="project" value="UniProtKB-SubCell"/>
</dbReference>